<dbReference type="EMBL" id="JBIRWE010000005">
    <property type="protein sequence ID" value="MFI1965275.1"/>
    <property type="molecule type" value="Genomic_DNA"/>
</dbReference>
<proteinExistence type="predicted"/>
<gene>
    <name evidence="2" type="ORF">ACH429_14380</name>
</gene>
<reference evidence="2 3" key="1">
    <citation type="submission" date="2024-10" db="EMBL/GenBank/DDBJ databases">
        <title>The Natural Products Discovery Center: Release of the First 8490 Sequenced Strains for Exploring Actinobacteria Biosynthetic Diversity.</title>
        <authorList>
            <person name="Kalkreuter E."/>
            <person name="Kautsar S.A."/>
            <person name="Yang D."/>
            <person name="Bader C.D."/>
            <person name="Teijaro C.N."/>
            <person name="Fluegel L."/>
            <person name="Davis C.M."/>
            <person name="Simpson J.R."/>
            <person name="Lauterbach L."/>
            <person name="Steele A.D."/>
            <person name="Gui C."/>
            <person name="Meng S."/>
            <person name="Li G."/>
            <person name="Viehrig K."/>
            <person name="Ye F."/>
            <person name="Su P."/>
            <person name="Kiefer A.F."/>
            <person name="Nichols A."/>
            <person name="Cepeda A.J."/>
            <person name="Yan W."/>
            <person name="Fan B."/>
            <person name="Jiang Y."/>
            <person name="Adhikari A."/>
            <person name="Zheng C.-J."/>
            <person name="Schuster L."/>
            <person name="Cowan T.M."/>
            <person name="Smanski M.J."/>
            <person name="Chevrette M.G."/>
            <person name="De Carvalho L.P.S."/>
            <person name="Shen B."/>
        </authorList>
    </citation>
    <scope>NUCLEOTIDE SEQUENCE [LARGE SCALE GENOMIC DNA]</scope>
    <source>
        <strain evidence="2 3">NPDC020327</strain>
    </source>
</reference>
<feature type="region of interest" description="Disordered" evidence="1">
    <location>
        <begin position="206"/>
        <end position="230"/>
    </location>
</feature>
<dbReference type="Proteomes" id="UP001611548">
    <property type="component" value="Unassembled WGS sequence"/>
</dbReference>
<keyword evidence="3" id="KW-1185">Reference proteome</keyword>
<comment type="caution">
    <text evidence="2">The sequence shown here is derived from an EMBL/GenBank/DDBJ whole genome shotgun (WGS) entry which is preliminary data.</text>
</comment>
<evidence type="ECO:0000313" key="3">
    <source>
        <dbReference type="Proteomes" id="UP001611548"/>
    </source>
</evidence>
<organism evidence="2 3">
    <name type="scientific">Streptomyces pathocidini</name>
    <dbReference type="NCBI Taxonomy" id="1650571"/>
    <lineage>
        <taxon>Bacteria</taxon>
        <taxon>Bacillati</taxon>
        <taxon>Actinomycetota</taxon>
        <taxon>Actinomycetes</taxon>
        <taxon>Kitasatosporales</taxon>
        <taxon>Streptomycetaceae</taxon>
        <taxon>Streptomyces</taxon>
    </lineage>
</organism>
<dbReference type="RefSeq" id="WP_157859092.1">
    <property type="nucleotide sequence ID" value="NZ_JBIRWE010000005.1"/>
</dbReference>
<accession>A0ABW7URN0</accession>
<evidence type="ECO:0000256" key="1">
    <source>
        <dbReference type="SAM" id="MobiDB-lite"/>
    </source>
</evidence>
<sequence>MIDAFPTPGGESRPSYWYSLPHGYIQLDLHPELDHVEALATWVLSLPEKAREKAERVLQFYAGFVTLLNSQQVQGCAIGLHPDGDDGILFSVLTVSSIAVPGVDPRLALASTVKTACERPEEDLQSVELPCGPGVLTELNRRTTAPGRPPTGSEGALEGTVWQGTLTVAGTGSSDIIMMQLVTAAAHLSDDYRNVLLGAASTLTFTDPSLPAAEDTGRSSGTDTARSPFG</sequence>
<feature type="compositionally biased region" description="Polar residues" evidence="1">
    <location>
        <begin position="218"/>
        <end position="230"/>
    </location>
</feature>
<name>A0ABW7URN0_9ACTN</name>
<evidence type="ECO:0000313" key="2">
    <source>
        <dbReference type="EMBL" id="MFI1965275.1"/>
    </source>
</evidence>
<protein>
    <submittedName>
        <fullName evidence="2">Uncharacterized protein</fullName>
    </submittedName>
</protein>
<feature type="region of interest" description="Disordered" evidence="1">
    <location>
        <begin position="129"/>
        <end position="159"/>
    </location>
</feature>